<organism evidence="2 3">
    <name type="scientific">Arthrobacter globiformis</name>
    <dbReference type="NCBI Taxonomy" id="1665"/>
    <lineage>
        <taxon>Bacteria</taxon>
        <taxon>Bacillati</taxon>
        <taxon>Actinomycetota</taxon>
        <taxon>Actinomycetes</taxon>
        <taxon>Micrococcales</taxon>
        <taxon>Micrococcaceae</taxon>
        <taxon>Arthrobacter</taxon>
    </lineage>
</organism>
<dbReference type="AlphaFoldDB" id="A0A328HMI5"/>
<dbReference type="OrthoDB" id="118790at2"/>
<dbReference type="InterPro" id="IPR011990">
    <property type="entry name" value="TPR-like_helical_dom_sf"/>
</dbReference>
<dbReference type="SMART" id="SM01043">
    <property type="entry name" value="BTAD"/>
    <property type="match status" value="1"/>
</dbReference>
<dbReference type="InterPro" id="IPR051677">
    <property type="entry name" value="AfsR-DnrI-RedD_regulator"/>
</dbReference>
<dbReference type="Proteomes" id="UP000249166">
    <property type="component" value="Unassembled WGS sequence"/>
</dbReference>
<feature type="domain" description="Bacterial transcriptional activator" evidence="1">
    <location>
        <begin position="97"/>
        <end position="232"/>
    </location>
</feature>
<sequence>MARMADSTIRLLGPPAIESTGPSPPQPRGRKAWAVLAYLALQPDGAGRSRLAMLLFPDAADPLGALRWNLSELRRTLAGVTLDGDPLRLALQPPWRCDAVELVGAGAIPRPDPHSLDGQLLEGLSFADCPVFDSWLADQRYRLENCAQSLLYESSVSALASGDPREAAELATRALQRDPFHTDCNAVLVRALVAVGEHRHAREHVAKCADLYRDELALPLPPEIRSALSGAAPEADPGIPATVTTVRSYLDAGGASLSAGAVDRGLDQLRLAVVLAQRTPDRHLLAESLVTLAGAMIHQAGGRGAEVADFLHRALSAEAPAAGAPSAAAPSEKYDGASPTAAAAYRELGYLSVQRGVPDRAAGWLERAAVAAAGFTDEQARVLAIQGMLASDTARYGDAVEALTASVRLAREARNRRQLAFSSALLGRVWLLRGELEPAAEALDRALGWILAEHWTAFEPFVAGVRGETYLAAGDLEAAAEMIDRSWVMADLAGDHCYMALAAGAEARLFLAHGDLAAAQHWVDRGMEPKPWYLWYSARLLDVAAEVAIAAKSERAVEVVERLGALASRSGMREFVVRAQSHRAVLGDEAAAQAVPWLAKEIDNPALTSFLAARGQL</sequence>
<name>A0A328HMI5_ARTGO</name>
<accession>A0A328HMI5</accession>
<comment type="caution">
    <text evidence="2">The sequence shown here is derived from an EMBL/GenBank/DDBJ whole genome shotgun (WGS) entry which is preliminary data.</text>
</comment>
<evidence type="ECO:0000259" key="1">
    <source>
        <dbReference type="SMART" id="SM01043"/>
    </source>
</evidence>
<dbReference type="InterPro" id="IPR036388">
    <property type="entry name" value="WH-like_DNA-bd_sf"/>
</dbReference>
<dbReference type="PANTHER" id="PTHR35807">
    <property type="entry name" value="TRANSCRIPTIONAL REGULATOR REDD-RELATED"/>
    <property type="match status" value="1"/>
</dbReference>
<dbReference type="Gene3D" id="1.10.10.10">
    <property type="entry name" value="Winged helix-like DNA-binding domain superfamily/Winged helix DNA-binding domain"/>
    <property type="match status" value="1"/>
</dbReference>
<dbReference type="EMBL" id="QLNP01000062">
    <property type="protein sequence ID" value="RAM38253.1"/>
    <property type="molecule type" value="Genomic_DNA"/>
</dbReference>
<reference evidence="2 3" key="1">
    <citation type="submission" date="2018-04" db="EMBL/GenBank/DDBJ databases">
        <title>Bacteria isolated from cave deposits of Manipur.</title>
        <authorList>
            <person name="Sahoo D."/>
            <person name="Sarangthem I."/>
            <person name="Nandeibam J."/>
        </authorList>
    </citation>
    <scope>NUCLEOTIDE SEQUENCE [LARGE SCALE GENOMIC DNA]</scope>
    <source>
        <strain evidence="3">mrc11</strain>
    </source>
</reference>
<protein>
    <submittedName>
        <fullName evidence="2">SARP family transcriptional regulator</fullName>
    </submittedName>
</protein>
<dbReference type="InterPro" id="IPR005158">
    <property type="entry name" value="BTAD"/>
</dbReference>
<evidence type="ECO:0000313" key="2">
    <source>
        <dbReference type="EMBL" id="RAM38253.1"/>
    </source>
</evidence>
<proteinExistence type="predicted"/>
<evidence type="ECO:0000313" key="3">
    <source>
        <dbReference type="Proteomes" id="UP000249166"/>
    </source>
</evidence>
<dbReference type="SUPFAM" id="SSF48452">
    <property type="entry name" value="TPR-like"/>
    <property type="match status" value="2"/>
</dbReference>
<dbReference type="Pfam" id="PF14559">
    <property type="entry name" value="TPR_19"/>
    <property type="match status" value="1"/>
</dbReference>
<gene>
    <name evidence="2" type="ORF">DBZ45_04340</name>
</gene>
<dbReference type="Gene3D" id="1.25.40.10">
    <property type="entry name" value="Tetratricopeptide repeat domain"/>
    <property type="match status" value="2"/>
</dbReference>